<dbReference type="InterPro" id="IPR014729">
    <property type="entry name" value="Rossmann-like_a/b/a_fold"/>
</dbReference>
<dbReference type="InterPro" id="IPR017932">
    <property type="entry name" value="GATase_2_dom"/>
</dbReference>
<feature type="binding site" evidence="12">
    <location>
        <position position="239"/>
    </location>
    <ligand>
        <name>ATP</name>
        <dbReference type="ChEBI" id="CHEBI:30616"/>
    </ligand>
</feature>
<evidence type="ECO:0000256" key="1">
    <source>
        <dbReference type="ARBA" id="ARBA00005187"/>
    </source>
</evidence>
<gene>
    <name evidence="15" type="ORF">ORPV_292</name>
</gene>
<feature type="domain" description="Glutamine amidotransferase type-2" evidence="14">
    <location>
        <begin position="2"/>
        <end position="190"/>
    </location>
</feature>
<dbReference type="KEGG" id="vg:35382064"/>
<dbReference type="Gene3D" id="3.40.50.620">
    <property type="entry name" value="HUPs"/>
    <property type="match status" value="1"/>
</dbReference>
<name>A0A2I2L3T4_9VIRU</name>
<keyword evidence="7 11" id="KW-0061">Asparagine biosynthesis</keyword>
<dbReference type="GO" id="GO:0004066">
    <property type="term" value="F:asparagine synthase (glutamine-hydrolyzing) activity"/>
    <property type="evidence" value="ECO:0007669"/>
    <property type="project" value="UniProtKB-EC"/>
</dbReference>
<evidence type="ECO:0000256" key="13">
    <source>
        <dbReference type="PIRSR" id="PIRSR001589-3"/>
    </source>
</evidence>
<dbReference type="CDD" id="cd00712">
    <property type="entry name" value="AsnB"/>
    <property type="match status" value="1"/>
</dbReference>
<dbReference type="EC" id="6.3.5.4" evidence="2"/>
<protein>
    <recommendedName>
        <fullName evidence="2">asparagine synthase (glutamine-hydrolyzing)</fullName>
        <ecNumber evidence="2">6.3.5.4</ecNumber>
    </recommendedName>
    <alternativeName>
        <fullName evidence="9">Glutamine-dependent asparagine synthetase</fullName>
    </alternativeName>
</protein>
<evidence type="ECO:0000256" key="5">
    <source>
        <dbReference type="ARBA" id="ARBA00022741"/>
    </source>
</evidence>
<dbReference type="GO" id="GO:0005524">
    <property type="term" value="F:ATP binding"/>
    <property type="evidence" value="ECO:0007669"/>
    <property type="project" value="UniProtKB-KW"/>
</dbReference>
<dbReference type="Pfam" id="PF13537">
    <property type="entry name" value="GATase_7"/>
    <property type="match status" value="1"/>
</dbReference>
<feature type="binding site" evidence="12">
    <location>
        <position position="267"/>
    </location>
    <ligand>
        <name>ATP</name>
        <dbReference type="ChEBI" id="CHEBI:30616"/>
    </ligand>
</feature>
<comment type="catalytic activity">
    <reaction evidence="10">
        <text>L-aspartate + L-glutamine + ATP + H2O = L-asparagine + L-glutamate + AMP + diphosphate + H(+)</text>
        <dbReference type="Rhea" id="RHEA:12228"/>
        <dbReference type="ChEBI" id="CHEBI:15377"/>
        <dbReference type="ChEBI" id="CHEBI:15378"/>
        <dbReference type="ChEBI" id="CHEBI:29985"/>
        <dbReference type="ChEBI" id="CHEBI:29991"/>
        <dbReference type="ChEBI" id="CHEBI:30616"/>
        <dbReference type="ChEBI" id="CHEBI:33019"/>
        <dbReference type="ChEBI" id="CHEBI:58048"/>
        <dbReference type="ChEBI" id="CHEBI:58359"/>
        <dbReference type="ChEBI" id="CHEBI:456215"/>
        <dbReference type="EC" id="6.3.5.4"/>
    </reaction>
</comment>
<evidence type="ECO:0000256" key="8">
    <source>
        <dbReference type="ARBA" id="ARBA00022962"/>
    </source>
</evidence>
<feature type="site" description="Important for beta-aspartyl-AMP intermediate formation" evidence="13">
    <location>
        <position position="345"/>
    </location>
</feature>
<keyword evidence="4 11" id="KW-0028">Amino-acid biosynthesis</keyword>
<comment type="pathway">
    <text evidence="1">Amino-acid biosynthesis; L-asparagine biosynthesis; L-asparagine from L-aspartate (L-Gln route): step 1/1.</text>
</comment>
<evidence type="ECO:0000256" key="12">
    <source>
        <dbReference type="PIRSR" id="PIRSR001589-2"/>
    </source>
</evidence>
<dbReference type="InterPro" id="IPR050795">
    <property type="entry name" value="Asn_Synthetase"/>
</dbReference>
<proteinExistence type="predicted"/>
<dbReference type="EMBL" id="LT906555">
    <property type="protein sequence ID" value="SNW62196.1"/>
    <property type="molecule type" value="Genomic_DNA"/>
</dbReference>
<keyword evidence="3" id="KW-0436">Ligase</keyword>
<evidence type="ECO:0000313" key="15">
    <source>
        <dbReference type="EMBL" id="SNW62196.1"/>
    </source>
</evidence>
<reference evidence="15" key="1">
    <citation type="submission" date="2017-08" db="EMBL/GenBank/DDBJ databases">
        <authorList>
            <consortium name="Urmite Genomes"/>
        </authorList>
    </citation>
    <scope>NUCLEOTIDE SEQUENCE [LARGE SCALE GENOMIC DNA]</scope>
    <source>
        <strain evidence="15">IHUMI-LCC2</strain>
    </source>
</reference>
<accession>A0A2I2L3T4</accession>
<dbReference type="Pfam" id="PF00733">
    <property type="entry name" value="Asn_synthase"/>
    <property type="match status" value="2"/>
</dbReference>
<keyword evidence="8 11" id="KW-0315">Glutamine amidotransferase</keyword>
<organism evidence="15">
    <name type="scientific">Orpheovirus IHUMI-LCC2</name>
    <dbReference type="NCBI Taxonomy" id="2023057"/>
    <lineage>
        <taxon>Viruses</taxon>
        <taxon>Varidnaviria</taxon>
        <taxon>Bamfordvirae</taxon>
        <taxon>Nucleocytoviricota</taxon>
        <taxon>Megaviricetes</taxon>
        <taxon>Pimascovirales</taxon>
        <taxon>Ocovirineae</taxon>
        <taxon>Orpheoviridae</taxon>
        <taxon>Alphaorpheovirus</taxon>
        <taxon>Alphaorpheovirus massiliense</taxon>
    </lineage>
</organism>
<dbReference type="PANTHER" id="PTHR11772:SF23">
    <property type="entry name" value="ASPARAGINE SYNTHETASE [GLUTAMINE-HYDROLYZING]"/>
    <property type="match status" value="1"/>
</dbReference>
<evidence type="ECO:0000256" key="9">
    <source>
        <dbReference type="ARBA" id="ARBA00030234"/>
    </source>
</evidence>
<dbReference type="GeneID" id="35382064"/>
<dbReference type="InterPro" id="IPR029055">
    <property type="entry name" value="Ntn_hydrolases_N"/>
</dbReference>
<feature type="binding site" evidence="12">
    <location>
        <position position="100"/>
    </location>
    <ligand>
        <name>L-glutamine</name>
        <dbReference type="ChEBI" id="CHEBI:58359"/>
    </ligand>
</feature>
<keyword evidence="5 12" id="KW-0547">Nucleotide-binding</keyword>
<feature type="active site" description="For GATase activity" evidence="11">
    <location>
        <position position="2"/>
    </location>
</feature>
<evidence type="ECO:0000256" key="10">
    <source>
        <dbReference type="ARBA" id="ARBA00048741"/>
    </source>
</evidence>
<evidence type="ECO:0000256" key="11">
    <source>
        <dbReference type="PIRSR" id="PIRSR001589-1"/>
    </source>
</evidence>
<dbReference type="SUPFAM" id="SSF52402">
    <property type="entry name" value="Adenine nucleotide alpha hydrolases-like"/>
    <property type="match status" value="1"/>
</dbReference>
<dbReference type="SUPFAM" id="SSF56235">
    <property type="entry name" value="N-terminal nucleophile aminohydrolases (Ntn hydrolases)"/>
    <property type="match status" value="1"/>
</dbReference>
<keyword evidence="16" id="KW-1185">Reference proteome</keyword>
<evidence type="ECO:0000256" key="7">
    <source>
        <dbReference type="ARBA" id="ARBA00022888"/>
    </source>
</evidence>
<dbReference type="PANTHER" id="PTHR11772">
    <property type="entry name" value="ASPARAGINE SYNTHETASE"/>
    <property type="match status" value="1"/>
</dbReference>
<sequence length="545" mass="62466">MCGIWALLSQTPIHQLGKLCDSFMKSKGRGPEYSSFDLINPYTLLGFHRLAIMDLSADGNQPFHHVRKDGSCIYCICNGEIYEHETLKKKYNIVTRSQSDCEVIIPLYEKLGLEETCKVLGSEFAFVLIDVSADGKIKMMAGRDPIGNRPLFYGKNDTSICLSSEMKSLSDIYEDVYVFQPGHYLVSENGNESISQYYQYEYPRLPLDNDANTIRSTIREKFTRCVEKRLMTERPFGCLLSGGLDSSLVCAVAKSLLPNVRFPVFTIAFTTGSTDLPYAKKVVQHLDLEHHIIEVDPEEAVKEIEETIAAIESYDITTVRASTVQRIIAKYIQEKSNVKVLLVGENSDELFQGYKYFYNQPSNDEGHIDSINRVRDVHRYDGLRTDRTMSYHGLEVRLPFADPELIDYVFSIDPSLVRPQGGYEKTLLRDAFKDMNILPNDVLYRSKEALSDGCSGIKKSWYQYIQEYVEGLVSDEEFEMEKGKFKHCTPFTKESYYYRKKFVEYFGGGETKAQTIPYFWMPRWCPETNDPSARTLSVYVQEADE</sequence>
<dbReference type="InterPro" id="IPR001962">
    <property type="entry name" value="Asn_synthase"/>
</dbReference>
<evidence type="ECO:0000256" key="4">
    <source>
        <dbReference type="ARBA" id="ARBA00022605"/>
    </source>
</evidence>
<dbReference type="OrthoDB" id="3976at10239"/>
<dbReference type="InterPro" id="IPR006426">
    <property type="entry name" value="Asn_synth_AEB"/>
</dbReference>
<dbReference type="InterPro" id="IPR033738">
    <property type="entry name" value="AsnB_N"/>
</dbReference>
<dbReference type="Proteomes" id="UP000236316">
    <property type="component" value="Segment"/>
</dbReference>
<dbReference type="CDD" id="cd01991">
    <property type="entry name" value="Asn_synthase_B_C"/>
    <property type="match status" value="1"/>
</dbReference>
<dbReference type="PIRSF" id="PIRSF001589">
    <property type="entry name" value="Asn_synthetase_glu-h"/>
    <property type="match status" value="1"/>
</dbReference>
<evidence type="ECO:0000259" key="14">
    <source>
        <dbReference type="PROSITE" id="PS51278"/>
    </source>
</evidence>
<dbReference type="RefSeq" id="YP_009448498.1">
    <property type="nucleotide sequence ID" value="NC_036594.1"/>
</dbReference>
<dbReference type="Gene3D" id="3.60.20.10">
    <property type="entry name" value="Glutamine Phosphoribosylpyrophosphate, subunit 1, domain 1"/>
    <property type="match status" value="1"/>
</dbReference>
<evidence type="ECO:0000256" key="2">
    <source>
        <dbReference type="ARBA" id="ARBA00012737"/>
    </source>
</evidence>
<evidence type="ECO:0000256" key="6">
    <source>
        <dbReference type="ARBA" id="ARBA00022840"/>
    </source>
</evidence>
<dbReference type="PROSITE" id="PS51278">
    <property type="entry name" value="GATASE_TYPE_2"/>
    <property type="match status" value="1"/>
</dbReference>
<evidence type="ECO:0000256" key="3">
    <source>
        <dbReference type="ARBA" id="ARBA00022598"/>
    </source>
</evidence>
<evidence type="ECO:0000313" key="16">
    <source>
        <dbReference type="Proteomes" id="UP000236316"/>
    </source>
</evidence>
<keyword evidence="6 12" id="KW-0067">ATP-binding</keyword>
<dbReference type="GO" id="GO:0006529">
    <property type="term" value="P:asparagine biosynthetic process"/>
    <property type="evidence" value="ECO:0007669"/>
    <property type="project" value="UniProtKB-KW"/>
</dbReference>